<accession>A0A6L7G4X0</accession>
<keyword evidence="5 8" id="KW-0812">Transmembrane</keyword>
<evidence type="ECO:0000256" key="2">
    <source>
        <dbReference type="ARBA" id="ARBA00009142"/>
    </source>
</evidence>
<comment type="caution">
    <text evidence="9">The sequence shown here is derived from an EMBL/GenBank/DDBJ whole genome shotgun (WGS) entry which is preliminary data.</text>
</comment>
<comment type="subcellular location">
    <subcellularLocation>
        <location evidence="1 8">Cell membrane</location>
        <topology evidence="1 8">Multi-pass membrane protein</topology>
    </subcellularLocation>
</comment>
<dbReference type="Pfam" id="PF01925">
    <property type="entry name" value="TauE"/>
    <property type="match status" value="1"/>
</dbReference>
<feature type="transmembrane region" description="Helical" evidence="8">
    <location>
        <begin position="204"/>
        <end position="223"/>
    </location>
</feature>
<evidence type="ECO:0000256" key="4">
    <source>
        <dbReference type="ARBA" id="ARBA00022475"/>
    </source>
</evidence>
<evidence type="ECO:0000256" key="8">
    <source>
        <dbReference type="RuleBase" id="RU363041"/>
    </source>
</evidence>
<dbReference type="InterPro" id="IPR002781">
    <property type="entry name" value="TM_pro_TauE-like"/>
</dbReference>
<proteinExistence type="inferred from homology"/>
<reference evidence="9 10" key="1">
    <citation type="submission" date="2019-12" db="EMBL/GenBank/DDBJ databases">
        <authorList>
            <person name="Li M."/>
        </authorList>
    </citation>
    <scope>NUCLEOTIDE SEQUENCE [LARGE SCALE GENOMIC DNA]</scope>
    <source>
        <strain evidence="9 10">GBMRC 2024</strain>
    </source>
</reference>
<keyword evidence="3" id="KW-0813">Transport</keyword>
<evidence type="ECO:0000313" key="10">
    <source>
        <dbReference type="Proteomes" id="UP000477911"/>
    </source>
</evidence>
<dbReference type="PANTHER" id="PTHR30269">
    <property type="entry name" value="TRANSMEMBRANE PROTEIN YFCA"/>
    <property type="match status" value="1"/>
</dbReference>
<dbReference type="EMBL" id="WUMU01000012">
    <property type="protein sequence ID" value="MXN18420.1"/>
    <property type="molecule type" value="Genomic_DNA"/>
</dbReference>
<name>A0A6L7G4X0_9RHOB</name>
<protein>
    <recommendedName>
        <fullName evidence="8">Probable membrane transporter protein</fullName>
    </recommendedName>
</protein>
<dbReference type="RefSeq" id="WP_160894550.1">
    <property type="nucleotide sequence ID" value="NZ_WUMU01000012.1"/>
</dbReference>
<feature type="transmembrane region" description="Helical" evidence="8">
    <location>
        <begin position="229"/>
        <end position="247"/>
    </location>
</feature>
<organism evidence="9 10">
    <name type="scientific">Pseudooceanicola albus</name>
    <dbReference type="NCBI Taxonomy" id="2692189"/>
    <lineage>
        <taxon>Bacteria</taxon>
        <taxon>Pseudomonadati</taxon>
        <taxon>Pseudomonadota</taxon>
        <taxon>Alphaproteobacteria</taxon>
        <taxon>Rhodobacterales</taxon>
        <taxon>Paracoccaceae</taxon>
        <taxon>Pseudooceanicola</taxon>
    </lineage>
</organism>
<keyword evidence="4 8" id="KW-1003">Cell membrane</keyword>
<keyword evidence="10" id="KW-1185">Reference proteome</keyword>
<gene>
    <name evidence="9" type="ORF">GR170_11290</name>
</gene>
<feature type="transmembrane region" description="Helical" evidence="8">
    <location>
        <begin position="35"/>
        <end position="58"/>
    </location>
</feature>
<keyword evidence="7 8" id="KW-0472">Membrane</keyword>
<dbReference type="GO" id="GO:0005886">
    <property type="term" value="C:plasma membrane"/>
    <property type="evidence" value="ECO:0007669"/>
    <property type="project" value="UniProtKB-SubCell"/>
</dbReference>
<feature type="transmembrane region" description="Helical" evidence="8">
    <location>
        <begin position="103"/>
        <end position="126"/>
    </location>
</feature>
<evidence type="ECO:0000256" key="1">
    <source>
        <dbReference type="ARBA" id="ARBA00004651"/>
    </source>
</evidence>
<feature type="transmembrane region" description="Helical" evidence="8">
    <location>
        <begin position="79"/>
        <end position="97"/>
    </location>
</feature>
<evidence type="ECO:0000256" key="5">
    <source>
        <dbReference type="ARBA" id="ARBA00022692"/>
    </source>
</evidence>
<evidence type="ECO:0000256" key="6">
    <source>
        <dbReference type="ARBA" id="ARBA00022989"/>
    </source>
</evidence>
<feature type="transmembrane region" description="Helical" evidence="8">
    <location>
        <begin position="138"/>
        <end position="157"/>
    </location>
</feature>
<feature type="transmembrane region" description="Helical" evidence="8">
    <location>
        <begin position="177"/>
        <end position="197"/>
    </location>
</feature>
<sequence>MELFFDPTLLLACLALAMFAGLVKGMVGFAMPMILISGLSSLVPPDLALAGLILPTLVTNAWQGLRGGPAAAWAVVRQFRLFLLVAFVALMVSAQLVRWLPAGLMLGLIGGLIVLYAASQLLGRALVLGHPPAKRVEIAVAALAGGIGGVSGVWGPPTVAYLTALETPKGAQVRIQGVIYGLGALSLLGAHLGSGVLNAQTLPFSLVLVPAALAGMGLGFRIHDRIEQALFRRLTLAVLLIAGLNLLRRALMG</sequence>
<dbReference type="Proteomes" id="UP000477911">
    <property type="component" value="Unassembled WGS sequence"/>
</dbReference>
<evidence type="ECO:0000313" key="9">
    <source>
        <dbReference type="EMBL" id="MXN18420.1"/>
    </source>
</evidence>
<evidence type="ECO:0000256" key="7">
    <source>
        <dbReference type="ARBA" id="ARBA00023136"/>
    </source>
</evidence>
<dbReference type="PANTHER" id="PTHR30269:SF32">
    <property type="entry name" value="MEMBRANE TRANSPORTER PROTEIN-RELATED"/>
    <property type="match status" value="1"/>
</dbReference>
<dbReference type="InterPro" id="IPR052017">
    <property type="entry name" value="TSUP"/>
</dbReference>
<dbReference type="AlphaFoldDB" id="A0A6L7G4X0"/>
<comment type="similarity">
    <text evidence="2 8">Belongs to the 4-toluene sulfonate uptake permease (TSUP) (TC 2.A.102) family.</text>
</comment>
<keyword evidence="6 8" id="KW-1133">Transmembrane helix</keyword>
<evidence type="ECO:0000256" key="3">
    <source>
        <dbReference type="ARBA" id="ARBA00022448"/>
    </source>
</evidence>